<dbReference type="AlphaFoldDB" id="A0A023DJT1"/>
<dbReference type="EMBL" id="BAWO01000073">
    <property type="protein sequence ID" value="GAJ41524.1"/>
    <property type="molecule type" value="Genomic_DNA"/>
</dbReference>
<dbReference type="FunFam" id="3.40.605.10:FF:000005">
    <property type="entry name" value="Succinate-semialdehyde dehydrogenase I"/>
    <property type="match status" value="1"/>
</dbReference>
<dbReference type="Proteomes" id="UP000023561">
    <property type="component" value="Unassembled WGS sequence"/>
</dbReference>
<proteinExistence type="inferred from homology"/>
<dbReference type="InterPro" id="IPR016160">
    <property type="entry name" value="Ald_DH_CS_CYS"/>
</dbReference>
<organism evidence="6 7">
    <name type="scientific">Parageobacillus caldoxylosilyticus NBRC 107762</name>
    <dbReference type="NCBI Taxonomy" id="1220594"/>
    <lineage>
        <taxon>Bacteria</taxon>
        <taxon>Bacillati</taxon>
        <taxon>Bacillota</taxon>
        <taxon>Bacilli</taxon>
        <taxon>Bacillales</taxon>
        <taxon>Anoxybacillaceae</taxon>
        <taxon>Saccharococcus</taxon>
    </lineage>
</organism>
<dbReference type="FunFam" id="3.40.309.10:FF:000004">
    <property type="entry name" value="Succinate-semialdehyde dehydrogenase I"/>
    <property type="match status" value="1"/>
</dbReference>
<sequence length="475" mass="51907">MFPNRMYVNGQWMDAKETIDVINPATKEIIGTVPNGGKKEAKMAVDAAYTAFKEWSKKTAEERSKLLLKWYYLIEEHTDELAEIITTEQGKPLSEAKAEISYANSYISWFAEEAKRIYGETIPASSPNKRIIVKKQPVGVIAAITPWNFPAAMITRKIAPALAAGCTTVLKPSEETPFTALKLVELAEQAGIPKGVINIVTGDPEPIVDVWQKDERVRKLTFTGSTRVGKILMRGAADTVKKLSLELGGHAPFIVTANADIEKAVEGVIASKFRNAGQTCICTNRIFVEEVIAEEFSKKLAEKAAKLKVGNGFEEGVDIGPLINEAAVRKVQAQIEDAKQKGAKILVGGNSIKEEEGFFMEPTVIINATDDMDCMNEETFGPLAPITTFKTVEEAIERANNSPYGLAAYVFTENIKEAVYITEALEYGIIGLNDGSPSAAQAPFGGFKESGMGREGSHYGMEDYLEIKYISLGLK</sequence>
<dbReference type="InterPro" id="IPR016161">
    <property type="entry name" value="Ald_DH/histidinol_DH"/>
</dbReference>
<dbReference type="InterPro" id="IPR050740">
    <property type="entry name" value="Aldehyde_DH_Superfamily"/>
</dbReference>
<dbReference type="InterPro" id="IPR016163">
    <property type="entry name" value="Ald_DH_C"/>
</dbReference>
<reference evidence="6 7" key="1">
    <citation type="submission" date="2014-04" db="EMBL/GenBank/DDBJ databases">
        <title>Whole genome shotgun sequence of Geobacillus caldoxylosilyticus NBRC 107762.</title>
        <authorList>
            <person name="Hosoyama A."/>
            <person name="Hosoyama Y."/>
            <person name="Katano-Makiyama Y."/>
            <person name="Tsuchikane K."/>
            <person name="Ohji S."/>
            <person name="Ichikawa N."/>
            <person name="Yamazoe A."/>
            <person name="Fujita N."/>
        </authorList>
    </citation>
    <scope>NUCLEOTIDE SEQUENCE [LARGE SCALE GENOMIC DNA]</scope>
    <source>
        <strain evidence="6 7">NBRC 107762</strain>
    </source>
</reference>
<dbReference type="OrthoDB" id="9762913at2"/>
<dbReference type="InterPro" id="IPR015590">
    <property type="entry name" value="Aldehyde_DH_dom"/>
</dbReference>
<evidence type="ECO:0000313" key="6">
    <source>
        <dbReference type="EMBL" id="GAJ41524.1"/>
    </source>
</evidence>
<evidence type="ECO:0000256" key="2">
    <source>
        <dbReference type="ARBA" id="ARBA00023002"/>
    </source>
</evidence>
<feature type="domain" description="Aldehyde dehydrogenase" evidence="5">
    <location>
        <begin position="12"/>
        <end position="470"/>
    </location>
</feature>
<dbReference type="Gene3D" id="3.40.309.10">
    <property type="entry name" value="Aldehyde Dehydrogenase, Chain A, domain 2"/>
    <property type="match status" value="1"/>
</dbReference>
<dbReference type="GO" id="GO:0006081">
    <property type="term" value="P:aldehyde metabolic process"/>
    <property type="evidence" value="ECO:0007669"/>
    <property type="project" value="InterPro"/>
</dbReference>
<protein>
    <recommendedName>
        <fullName evidence="3">Aldehyde dehydrogenase</fullName>
    </recommendedName>
</protein>
<dbReference type="RefSeq" id="WP_042411847.1">
    <property type="nucleotide sequence ID" value="NZ_BAWO01000073.1"/>
</dbReference>
<dbReference type="InterPro" id="IPR010102">
    <property type="entry name" value="Succ_semiAld_DH"/>
</dbReference>
<dbReference type="PROSITE" id="PS00070">
    <property type="entry name" value="ALDEHYDE_DEHYDR_CYS"/>
    <property type="match status" value="1"/>
</dbReference>
<dbReference type="SUPFAM" id="SSF53720">
    <property type="entry name" value="ALDH-like"/>
    <property type="match status" value="1"/>
</dbReference>
<dbReference type="InterPro" id="IPR012394">
    <property type="entry name" value="Aldehyde_DH_NAD(P)"/>
</dbReference>
<keyword evidence="7" id="KW-1185">Reference proteome</keyword>
<name>A0A023DJT1_9BACL</name>
<evidence type="ECO:0000256" key="3">
    <source>
        <dbReference type="PIRNR" id="PIRNR036492"/>
    </source>
</evidence>
<feature type="active site" evidence="4">
    <location>
        <position position="246"/>
    </location>
</feature>
<evidence type="ECO:0000313" key="7">
    <source>
        <dbReference type="Proteomes" id="UP000023561"/>
    </source>
</evidence>
<dbReference type="InterPro" id="IPR016162">
    <property type="entry name" value="Ald_DH_N"/>
</dbReference>
<evidence type="ECO:0000256" key="4">
    <source>
        <dbReference type="PIRSR" id="PIRSR036492-1"/>
    </source>
</evidence>
<dbReference type="PANTHER" id="PTHR43353">
    <property type="entry name" value="SUCCINATE-SEMIALDEHYDE DEHYDROGENASE, MITOCHONDRIAL"/>
    <property type="match status" value="1"/>
</dbReference>
<dbReference type="PIRSF" id="PIRSF036492">
    <property type="entry name" value="ALDH"/>
    <property type="match status" value="1"/>
</dbReference>
<dbReference type="Gene3D" id="3.40.605.10">
    <property type="entry name" value="Aldehyde Dehydrogenase, Chain A, domain 1"/>
    <property type="match status" value="1"/>
</dbReference>
<dbReference type="GO" id="GO:0004777">
    <property type="term" value="F:succinate-semialdehyde dehydrogenase (NAD+) activity"/>
    <property type="evidence" value="ECO:0007669"/>
    <property type="project" value="TreeGrafter"/>
</dbReference>
<evidence type="ECO:0000256" key="1">
    <source>
        <dbReference type="ARBA" id="ARBA00009986"/>
    </source>
</evidence>
<gene>
    <name evidence="6" type="primary">gabD</name>
    <name evidence="6" type="ORF">GCA01S_073_00200</name>
</gene>
<dbReference type="GO" id="GO:0009450">
    <property type="term" value="P:gamma-aminobutyric acid catabolic process"/>
    <property type="evidence" value="ECO:0007669"/>
    <property type="project" value="InterPro"/>
</dbReference>
<accession>A0A023DJT1</accession>
<dbReference type="PANTHER" id="PTHR43353:SF5">
    <property type="entry name" value="SUCCINATE-SEMIALDEHYDE DEHYDROGENASE, MITOCHONDRIAL"/>
    <property type="match status" value="1"/>
</dbReference>
<comment type="similarity">
    <text evidence="1 3">Belongs to the aldehyde dehydrogenase family.</text>
</comment>
<keyword evidence="2 3" id="KW-0560">Oxidoreductase</keyword>
<feature type="active site" evidence="4">
    <location>
        <position position="280"/>
    </location>
</feature>
<dbReference type="CDD" id="cd07103">
    <property type="entry name" value="ALDH_F5_SSADH_GabD"/>
    <property type="match status" value="1"/>
</dbReference>
<evidence type="ECO:0000259" key="5">
    <source>
        <dbReference type="Pfam" id="PF00171"/>
    </source>
</evidence>
<dbReference type="NCBIfam" id="TIGR01780">
    <property type="entry name" value="SSADH"/>
    <property type="match status" value="1"/>
</dbReference>
<dbReference type="Pfam" id="PF00171">
    <property type="entry name" value="Aldedh"/>
    <property type="match status" value="1"/>
</dbReference>
<dbReference type="GeneID" id="301191498"/>
<comment type="caution">
    <text evidence="6">The sequence shown here is derived from an EMBL/GenBank/DDBJ whole genome shotgun (WGS) entry which is preliminary data.</text>
</comment>